<dbReference type="SUPFAM" id="SSF53448">
    <property type="entry name" value="Nucleotide-diphospho-sugar transferases"/>
    <property type="match status" value="1"/>
</dbReference>
<protein>
    <submittedName>
        <fullName evidence="1">Uncharacterized protein DUF616</fullName>
    </submittedName>
</protein>
<comment type="caution">
    <text evidence="1">The sequence shown here is derived from an EMBL/GenBank/DDBJ whole genome shotgun (WGS) entry which is preliminary data.</text>
</comment>
<keyword evidence="2" id="KW-1185">Reference proteome</keyword>
<organism evidence="1 2">
    <name type="scientific">Algoriphagus yeomjeoni</name>
    <dbReference type="NCBI Taxonomy" id="291403"/>
    <lineage>
        <taxon>Bacteria</taxon>
        <taxon>Pseudomonadati</taxon>
        <taxon>Bacteroidota</taxon>
        <taxon>Cytophagia</taxon>
        <taxon>Cytophagales</taxon>
        <taxon>Cyclobacteriaceae</taxon>
        <taxon>Algoriphagus</taxon>
    </lineage>
</organism>
<gene>
    <name evidence="1" type="ORF">LV83_04064</name>
</gene>
<sequence length="234" mass="27234">MNPILIYTIVTNNYDKVRPARIFPGFDYWLFTDDPHFKVDGWETKVVPKSPNPIKQQRQIKINSCVYTKGYDISIYIDGNMEIIRDPADLLKNHFHGGLLTTVHPKRATLWAEGMEVIRKKKDLEENVNSTLEFAKLNGFKDDLGLFETGVMVRDKSKDVEKLEQKWSELLKDYSHRDQLILPIALHLTGVSIHSIPRKITFSYVKFNRGHRVSLKFRKSGQGWFSSLISRLKR</sequence>
<evidence type="ECO:0000313" key="1">
    <source>
        <dbReference type="EMBL" id="RAI84173.1"/>
    </source>
</evidence>
<reference evidence="1 2" key="1">
    <citation type="submission" date="2018-06" db="EMBL/GenBank/DDBJ databases">
        <title>Genomic Encyclopedia of Archaeal and Bacterial Type Strains, Phase II (KMG-II): from individual species to whole genera.</title>
        <authorList>
            <person name="Goeker M."/>
        </authorList>
    </citation>
    <scope>NUCLEOTIDE SEQUENCE [LARGE SCALE GENOMIC DNA]</scope>
    <source>
        <strain evidence="1 2">DSM 23446</strain>
    </source>
</reference>
<dbReference type="OrthoDB" id="396512at2"/>
<dbReference type="EMBL" id="QLLK01000018">
    <property type="protein sequence ID" value="RAI84173.1"/>
    <property type="molecule type" value="Genomic_DNA"/>
</dbReference>
<dbReference type="Proteomes" id="UP000249610">
    <property type="component" value="Unassembled WGS sequence"/>
</dbReference>
<proteinExistence type="predicted"/>
<accession>A0A327NXL7</accession>
<name>A0A327NXL7_9BACT</name>
<evidence type="ECO:0000313" key="2">
    <source>
        <dbReference type="Proteomes" id="UP000249610"/>
    </source>
</evidence>
<dbReference type="RefSeq" id="WP_111613366.1">
    <property type="nucleotide sequence ID" value="NZ_QLLK01000018.1"/>
</dbReference>
<dbReference type="AlphaFoldDB" id="A0A327NXL7"/>
<dbReference type="InterPro" id="IPR029044">
    <property type="entry name" value="Nucleotide-diphossugar_trans"/>
</dbReference>
<dbReference type="Gene3D" id="3.90.550.10">
    <property type="entry name" value="Spore Coat Polysaccharide Biosynthesis Protein SpsA, Chain A"/>
    <property type="match status" value="1"/>
</dbReference>